<dbReference type="Pfam" id="PF13239">
    <property type="entry name" value="2TM"/>
    <property type="match status" value="1"/>
</dbReference>
<organism evidence="1">
    <name type="scientific">Lyngbya confervoides BDU141951</name>
    <dbReference type="NCBI Taxonomy" id="1574623"/>
    <lineage>
        <taxon>Bacteria</taxon>
        <taxon>Bacillati</taxon>
        <taxon>Cyanobacteriota</taxon>
        <taxon>Cyanophyceae</taxon>
        <taxon>Oscillatoriophycideae</taxon>
        <taxon>Oscillatoriales</taxon>
        <taxon>Microcoleaceae</taxon>
        <taxon>Lyngbya</taxon>
    </lineage>
</organism>
<comment type="caution">
    <text evidence="1">The sequence shown here is derived from an EMBL/GenBank/DDBJ whole genome shotgun (WGS) entry which is preliminary data.</text>
</comment>
<accession>A0A0C1Y6T9</accession>
<sequence>MPPRWPRKPDRRDPAFRKLDDRMTFAVHVAAFTAINSGLWFAHQINEAWVPWVSKLTPIWFVGLAVHAIYIFAIADYSGDYVIEPEDAPEGGG</sequence>
<proteinExistence type="predicted"/>
<evidence type="ECO:0000313" key="1">
    <source>
        <dbReference type="EMBL" id="NEV69437.1"/>
    </source>
</evidence>
<reference evidence="1" key="3">
    <citation type="submission" date="2020-02" db="EMBL/GenBank/DDBJ databases">
        <authorList>
            <person name="Sarangi A.N."/>
            <person name="Ghosh S."/>
            <person name="Mukherjee M."/>
            <person name="Tripathy S."/>
        </authorList>
    </citation>
    <scope>NUCLEOTIDE SEQUENCE</scope>
    <source>
        <strain evidence="1">BDU141951</strain>
    </source>
</reference>
<reference evidence="1" key="1">
    <citation type="submission" date="2014-11" db="EMBL/GenBank/DDBJ databases">
        <authorList>
            <person name="Malar M.C."/>
            <person name="Sen D."/>
            <person name="Tripathy S."/>
        </authorList>
    </citation>
    <scope>NUCLEOTIDE SEQUENCE</scope>
    <source>
        <strain evidence="1">BDU141951</strain>
    </source>
</reference>
<dbReference type="EMBL" id="JTHE02000003">
    <property type="protein sequence ID" value="NEV69437.1"/>
    <property type="molecule type" value="Genomic_DNA"/>
</dbReference>
<gene>
    <name evidence="1" type="ORF">QQ91_020275</name>
</gene>
<dbReference type="InterPro" id="IPR025698">
    <property type="entry name" value="2TM_dom"/>
</dbReference>
<reference evidence="1" key="2">
    <citation type="journal article" date="2015" name="Genome Announc.">
        <title>Draft Genome Sequence of Filamentous Marine Cyanobacterium Lyngbya confervoides Strain BDU141951.</title>
        <authorList>
            <person name="Chandrababunaidu M.M."/>
            <person name="Sen D."/>
            <person name="Tripathy S."/>
        </authorList>
    </citation>
    <scope>NUCLEOTIDE SEQUENCE</scope>
    <source>
        <strain evidence="1">BDU141951</strain>
    </source>
</reference>
<protein>
    <submittedName>
        <fullName evidence="1">2TM domain-containing protein</fullName>
    </submittedName>
</protein>
<name>A0A0C1Y6T9_9CYAN</name>
<dbReference type="AlphaFoldDB" id="A0A0C1Y6T9"/>